<dbReference type="CDD" id="cd06257">
    <property type="entry name" value="DnaJ"/>
    <property type="match status" value="1"/>
</dbReference>
<dbReference type="InterPro" id="IPR018253">
    <property type="entry name" value="DnaJ_domain_CS"/>
</dbReference>
<feature type="domain" description="J" evidence="1">
    <location>
        <begin position="14"/>
        <end position="83"/>
    </location>
</feature>
<evidence type="ECO:0000313" key="2">
    <source>
        <dbReference type="EMBL" id="KAF5745203.1"/>
    </source>
</evidence>
<dbReference type="PROSITE" id="PS50076">
    <property type="entry name" value="DNAJ_2"/>
    <property type="match status" value="1"/>
</dbReference>
<dbReference type="SUPFAM" id="SSF46565">
    <property type="entry name" value="Chaperone J-domain"/>
    <property type="match status" value="1"/>
</dbReference>
<dbReference type="InterPro" id="IPR036869">
    <property type="entry name" value="J_dom_sf"/>
</dbReference>
<gene>
    <name evidence="2" type="ORF">HS088_TW07G00785</name>
</gene>
<reference evidence="2 3" key="1">
    <citation type="journal article" date="2020" name="Nat. Commun.">
        <title>Genome of Tripterygium wilfordii and identification of cytochrome P450 involved in triptolide biosynthesis.</title>
        <authorList>
            <person name="Tu L."/>
            <person name="Su P."/>
            <person name="Zhang Z."/>
            <person name="Gao L."/>
            <person name="Wang J."/>
            <person name="Hu T."/>
            <person name="Zhou J."/>
            <person name="Zhang Y."/>
            <person name="Zhao Y."/>
            <person name="Liu Y."/>
            <person name="Song Y."/>
            <person name="Tong Y."/>
            <person name="Lu Y."/>
            <person name="Yang J."/>
            <person name="Xu C."/>
            <person name="Jia M."/>
            <person name="Peters R.J."/>
            <person name="Huang L."/>
            <person name="Gao W."/>
        </authorList>
    </citation>
    <scope>NUCLEOTIDE SEQUENCE [LARGE SCALE GENOMIC DNA]</scope>
    <source>
        <strain evidence="3">cv. XIE 37</strain>
        <tissue evidence="2">Leaf</tissue>
    </source>
</reference>
<accession>A0A7J7DFW6</accession>
<name>A0A7J7DFW6_TRIWF</name>
<dbReference type="Pfam" id="PF00226">
    <property type="entry name" value="DnaJ"/>
    <property type="match status" value="1"/>
</dbReference>
<protein>
    <recommendedName>
        <fullName evidence="1">J domain-containing protein</fullName>
    </recommendedName>
</protein>
<evidence type="ECO:0000259" key="1">
    <source>
        <dbReference type="PROSITE" id="PS50076"/>
    </source>
</evidence>
<dbReference type="PROSITE" id="PS00636">
    <property type="entry name" value="DNAJ_1"/>
    <property type="match status" value="1"/>
</dbReference>
<comment type="caution">
    <text evidence="2">The sequence shown here is derived from an EMBL/GenBank/DDBJ whole genome shotgun (WGS) entry which is preliminary data.</text>
</comment>
<dbReference type="InParanoid" id="A0A7J7DFW6"/>
<dbReference type="Proteomes" id="UP000593562">
    <property type="component" value="Unassembled WGS sequence"/>
</dbReference>
<sequence length="182" mass="21277">MVMERESQQGLLPSYYSILGVSIDSSADDIRRAYRKLAMQWHPDRWTRTPSLLGEAKRKFQQIQEAYSVLSDQRKRTLYDMGFYDPDEEEEEDEGFCDFVEEMRSLMAQNKDKSCSTDELQKMLMEMAQGSQFSSWPCGPTVIGDFGYSESLQWNSDLLMGRNPPQFDTSKWQMYGTGSYWR</sequence>
<proteinExistence type="predicted"/>
<dbReference type="PRINTS" id="PR00625">
    <property type="entry name" value="JDOMAIN"/>
</dbReference>
<dbReference type="OrthoDB" id="10250354at2759"/>
<dbReference type="PANTHER" id="PTHR44743">
    <property type="entry name" value="PUTATIVE, EXPRESSED-RELATED"/>
    <property type="match status" value="1"/>
</dbReference>
<dbReference type="SMART" id="SM00271">
    <property type="entry name" value="DnaJ"/>
    <property type="match status" value="1"/>
</dbReference>
<dbReference type="InterPro" id="IPR001623">
    <property type="entry name" value="DnaJ_domain"/>
</dbReference>
<dbReference type="EMBL" id="JAAARO010000007">
    <property type="protein sequence ID" value="KAF5745203.1"/>
    <property type="molecule type" value="Genomic_DNA"/>
</dbReference>
<dbReference type="AlphaFoldDB" id="A0A7J7DFW6"/>
<organism evidence="2 3">
    <name type="scientific">Tripterygium wilfordii</name>
    <name type="common">Thunder God vine</name>
    <dbReference type="NCBI Taxonomy" id="458696"/>
    <lineage>
        <taxon>Eukaryota</taxon>
        <taxon>Viridiplantae</taxon>
        <taxon>Streptophyta</taxon>
        <taxon>Embryophyta</taxon>
        <taxon>Tracheophyta</taxon>
        <taxon>Spermatophyta</taxon>
        <taxon>Magnoliopsida</taxon>
        <taxon>eudicotyledons</taxon>
        <taxon>Gunneridae</taxon>
        <taxon>Pentapetalae</taxon>
        <taxon>rosids</taxon>
        <taxon>fabids</taxon>
        <taxon>Celastrales</taxon>
        <taxon>Celastraceae</taxon>
        <taxon>Tripterygium</taxon>
    </lineage>
</organism>
<evidence type="ECO:0000313" key="3">
    <source>
        <dbReference type="Proteomes" id="UP000593562"/>
    </source>
</evidence>
<keyword evidence="3" id="KW-1185">Reference proteome</keyword>
<dbReference type="PANTHER" id="PTHR44743:SF10">
    <property type="entry name" value="J DOMAIN-CONTAINING PROTEIN"/>
    <property type="match status" value="1"/>
</dbReference>
<dbReference type="Gene3D" id="1.10.287.110">
    <property type="entry name" value="DnaJ domain"/>
    <property type="match status" value="1"/>
</dbReference>